<dbReference type="PROSITE" id="PS51483">
    <property type="entry name" value="B5"/>
    <property type="match status" value="1"/>
</dbReference>
<evidence type="ECO:0000256" key="11">
    <source>
        <dbReference type="ARBA" id="ARBA00049255"/>
    </source>
</evidence>
<evidence type="ECO:0000313" key="16">
    <source>
        <dbReference type="Proteomes" id="UP000176938"/>
    </source>
</evidence>
<dbReference type="Proteomes" id="UP000176938">
    <property type="component" value="Unassembled WGS sequence"/>
</dbReference>
<dbReference type="Pfam" id="PF03147">
    <property type="entry name" value="FDX-ACB"/>
    <property type="match status" value="1"/>
</dbReference>
<gene>
    <name evidence="12" type="primary">pheT</name>
    <name evidence="15" type="ORF">A3H38_03770</name>
</gene>
<dbReference type="FunFam" id="3.50.40.10:FF:000001">
    <property type="entry name" value="Phenylalanine--tRNA ligase beta subunit"/>
    <property type="match status" value="1"/>
</dbReference>
<dbReference type="InterPro" id="IPR004532">
    <property type="entry name" value="Phe-tRNA-ligase_IIc_bsu_bact"/>
</dbReference>
<dbReference type="Gene3D" id="3.50.40.10">
    <property type="entry name" value="Phenylalanyl-trna Synthetase, Chain B, domain 3"/>
    <property type="match status" value="1"/>
</dbReference>
<dbReference type="NCBIfam" id="TIGR00472">
    <property type="entry name" value="pheT_bact"/>
    <property type="match status" value="1"/>
</dbReference>
<evidence type="ECO:0000256" key="6">
    <source>
        <dbReference type="ARBA" id="ARBA00022741"/>
    </source>
</evidence>
<dbReference type="EMBL" id="METP01000002">
    <property type="protein sequence ID" value="OGC07645.1"/>
    <property type="molecule type" value="Genomic_DNA"/>
</dbReference>
<protein>
    <recommendedName>
        <fullName evidence="12">Phenylalanine--tRNA ligase beta subunit</fullName>
        <ecNumber evidence="12">6.1.1.20</ecNumber>
    </recommendedName>
    <alternativeName>
        <fullName evidence="12">Phenylalanyl-tRNA synthetase beta subunit</fullName>
        <shortName evidence="12">PheRS</shortName>
    </alternativeName>
</protein>
<dbReference type="GO" id="GO:0006432">
    <property type="term" value="P:phenylalanyl-tRNA aminoacylation"/>
    <property type="evidence" value="ECO:0007669"/>
    <property type="project" value="UniProtKB-UniRule"/>
</dbReference>
<comment type="cofactor">
    <cofactor evidence="12">
        <name>Mg(2+)</name>
        <dbReference type="ChEBI" id="CHEBI:18420"/>
    </cofactor>
    <text evidence="12">Binds 2 magnesium ions per tetramer.</text>
</comment>
<dbReference type="GO" id="GO:0009328">
    <property type="term" value="C:phenylalanine-tRNA ligase complex"/>
    <property type="evidence" value="ECO:0007669"/>
    <property type="project" value="TreeGrafter"/>
</dbReference>
<evidence type="ECO:0000313" key="15">
    <source>
        <dbReference type="EMBL" id="OGC07645.1"/>
    </source>
</evidence>
<comment type="catalytic activity">
    <reaction evidence="11 12">
        <text>tRNA(Phe) + L-phenylalanine + ATP = L-phenylalanyl-tRNA(Phe) + AMP + diphosphate + H(+)</text>
        <dbReference type="Rhea" id="RHEA:19413"/>
        <dbReference type="Rhea" id="RHEA-COMP:9668"/>
        <dbReference type="Rhea" id="RHEA-COMP:9699"/>
        <dbReference type="ChEBI" id="CHEBI:15378"/>
        <dbReference type="ChEBI" id="CHEBI:30616"/>
        <dbReference type="ChEBI" id="CHEBI:33019"/>
        <dbReference type="ChEBI" id="CHEBI:58095"/>
        <dbReference type="ChEBI" id="CHEBI:78442"/>
        <dbReference type="ChEBI" id="CHEBI:78531"/>
        <dbReference type="ChEBI" id="CHEBI:456215"/>
        <dbReference type="EC" id="6.1.1.20"/>
    </reaction>
</comment>
<comment type="subunit">
    <text evidence="2 12">Tetramer of two alpha and two beta subunits.</text>
</comment>
<feature type="binding site" evidence="12">
    <location>
        <position position="344"/>
    </location>
    <ligand>
        <name>Mg(2+)</name>
        <dbReference type="ChEBI" id="CHEBI:18420"/>
        <note>shared with alpha subunit</note>
    </ligand>
</feature>
<dbReference type="InterPro" id="IPR005147">
    <property type="entry name" value="tRNA_synthase_B5-dom"/>
</dbReference>
<evidence type="ECO:0000256" key="3">
    <source>
        <dbReference type="ARBA" id="ARBA00022490"/>
    </source>
</evidence>
<dbReference type="InterPro" id="IPR036690">
    <property type="entry name" value="Fdx_antiC-bd_sf"/>
</dbReference>
<dbReference type="Pfam" id="PF03483">
    <property type="entry name" value="B3_4"/>
    <property type="match status" value="1"/>
</dbReference>
<dbReference type="PANTHER" id="PTHR10947:SF0">
    <property type="entry name" value="PHENYLALANINE--TRNA LIGASE BETA SUBUNIT"/>
    <property type="match status" value="1"/>
</dbReference>
<keyword evidence="4 12" id="KW-0436">Ligase</keyword>
<dbReference type="Gene3D" id="3.30.930.10">
    <property type="entry name" value="Bira Bifunctional Protein, Domain 2"/>
    <property type="match status" value="1"/>
</dbReference>
<keyword evidence="9 12" id="KW-0648">Protein biosynthesis</keyword>
<dbReference type="InterPro" id="IPR005146">
    <property type="entry name" value="B3/B4_tRNA-bd"/>
</dbReference>
<evidence type="ECO:0000256" key="5">
    <source>
        <dbReference type="ARBA" id="ARBA00022723"/>
    </source>
</evidence>
<dbReference type="SUPFAM" id="SSF56037">
    <property type="entry name" value="PheT/TilS domain"/>
    <property type="match status" value="1"/>
</dbReference>
<comment type="subcellular location">
    <subcellularLocation>
        <location evidence="12">Cytoplasm</location>
    </subcellularLocation>
</comment>
<evidence type="ECO:0000259" key="14">
    <source>
        <dbReference type="PROSITE" id="PS51483"/>
    </source>
</evidence>
<dbReference type="GO" id="GO:0000287">
    <property type="term" value="F:magnesium ion binding"/>
    <property type="evidence" value="ECO:0007669"/>
    <property type="project" value="UniProtKB-UniRule"/>
</dbReference>
<dbReference type="SUPFAM" id="SSF46955">
    <property type="entry name" value="Putative DNA-binding domain"/>
    <property type="match status" value="2"/>
</dbReference>
<organism evidence="15 16">
    <name type="scientific">candidate division WOR-1 bacterium RIFCSPLOWO2_02_FULL_46_20</name>
    <dbReference type="NCBI Taxonomy" id="1802567"/>
    <lineage>
        <taxon>Bacteria</taxon>
        <taxon>Bacillati</taxon>
        <taxon>Saganbacteria</taxon>
    </lineage>
</organism>
<dbReference type="GO" id="GO:0004826">
    <property type="term" value="F:phenylalanine-tRNA ligase activity"/>
    <property type="evidence" value="ECO:0007669"/>
    <property type="project" value="UniProtKB-UniRule"/>
</dbReference>
<evidence type="ECO:0000256" key="10">
    <source>
        <dbReference type="ARBA" id="ARBA00023146"/>
    </source>
</evidence>
<feature type="binding site" evidence="12">
    <location>
        <position position="343"/>
    </location>
    <ligand>
        <name>Mg(2+)</name>
        <dbReference type="ChEBI" id="CHEBI:18420"/>
        <note>shared with alpha subunit</note>
    </ligand>
</feature>
<keyword evidence="10 12" id="KW-0030">Aminoacyl-tRNA synthetase</keyword>
<dbReference type="Pfam" id="PF17759">
    <property type="entry name" value="tRNA_synthFbeta"/>
    <property type="match status" value="1"/>
</dbReference>
<dbReference type="AlphaFoldDB" id="A0A1F4RHI1"/>
<dbReference type="GO" id="GO:0005524">
    <property type="term" value="F:ATP binding"/>
    <property type="evidence" value="ECO:0007669"/>
    <property type="project" value="UniProtKB-UniRule"/>
</dbReference>
<accession>A0A1F4RHI1</accession>
<evidence type="ECO:0000256" key="12">
    <source>
        <dbReference type="HAMAP-Rule" id="MF_00283"/>
    </source>
</evidence>
<keyword evidence="8 12" id="KW-0460">Magnesium</keyword>
<evidence type="ECO:0000259" key="13">
    <source>
        <dbReference type="PROSITE" id="PS51447"/>
    </source>
</evidence>
<name>A0A1F4RHI1_UNCSA</name>
<sequence>MKVPIDWLKDFVGFRASPDQLAKLLTMGGLETVVGESNVLEIDIIPNRSDCWSILGIAREVAALTKSRVKSPKARVKETGKKTNQVIGVEVRDRDLCPRYMARIVENVNVGSSPEWLKKRLEAIGQRPINNVVDATNYLLHELGQPMHAFDANLIKESRIIVRRAREDESVVTLDGKSHKLDKNILVIADSEKVIAVAGVMGAANTEVRAHSKTIVLESAFFDPVSIHKSSKFLKLRTDASIRFEHGVDWLAVEEALNRAAAMIARLGNGKVLRGKIDIKNKERKPKVVALRPERVNKILGTKMTGSEMKNILKRLGFEIGGSYVKVPLFRAADVTREIDLIEEISRIYGYGKIEETMPRAAFAGQSVDENDVFRGRVREIMVGCGLYEAQTYSMLGPKDFERTGIREEKAVRIANPLTVEMSLMRTQLLPGLLNVIVHNQNRQVENVFIFEIGKVFKAVAGKQPEEKWHLAAAVFGSPFMSRLDKGEADYYYLKGILENLLAELGLEWPKVMESDNFFLQPGKGAEIEGVGIIGGLHPDIERNYEIDKPVTFFELDLGALFKHYTEEKRYVQLPKYPSVARDISMFVPAQLENQMILDLIKKTGGELVEDAAPFDKYKDSISYRVTYRHPERTLTEEEVNTRHQEVVSALTTKLMVRIR</sequence>
<evidence type="ECO:0000256" key="7">
    <source>
        <dbReference type="ARBA" id="ARBA00022840"/>
    </source>
</evidence>
<dbReference type="PROSITE" id="PS51447">
    <property type="entry name" value="FDX_ACB"/>
    <property type="match status" value="1"/>
</dbReference>
<dbReference type="PANTHER" id="PTHR10947">
    <property type="entry name" value="PHENYLALANYL-TRNA SYNTHETASE BETA CHAIN AND LEUCINE-RICH REPEAT-CONTAINING PROTEIN 47"/>
    <property type="match status" value="1"/>
</dbReference>
<evidence type="ECO:0000256" key="8">
    <source>
        <dbReference type="ARBA" id="ARBA00022842"/>
    </source>
</evidence>
<dbReference type="InterPro" id="IPR009061">
    <property type="entry name" value="DNA-bd_dom_put_sf"/>
</dbReference>
<keyword evidence="3 12" id="KW-0963">Cytoplasm</keyword>
<keyword evidence="7 12" id="KW-0067">ATP-binding</keyword>
<dbReference type="InterPro" id="IPR045060">
    <property type="entry name" value="Phe-tRNA-ligase_IIc_bsu"/>
</dbReference>
<dbReference type="InterPro" id="IPR041616">
    <property type="entry name" value="PheRS_beta_core"/>
</dbReference>
<comment type="similarity">
    <text evidence="1 12">Belongs to the phenylalanyl-tRNA synthetase beta subunit family. Type 1 subfamily.</text>
</comment>
<dbReference type="SUPFAM" id="SSF54991">
    <property type="entry name" value="Anticodon-binding domain of PheRS"/>
    <property type="match status" value="1"/>
</dbReference>
<dbReference type="InterPro" id="IPR005121">
    <property type="entry name" value="Fdx_antiC-bd"/>
</dbReference>
<dbReference type="Gene3D" id="3.30.56.10">
    <property type="match status" value="2"/>
</dbReference>
<dbReference type="HAMAP" id="MF_00283">
    <property type="entry name" value="Phe_tRNA_synth_beta1"/>
    <property type="match status" value="1"/>
</dbReference>
<feature type="domain" description="FDX-ACB" evidence="13">
    <location>
        <begin position="575"/>
        <end position="660"/>
    </location>
</feature>
<dbReference type="SUPFAM" id="SSF55681">
    <property type="entry name" value="Class II aaRS and biotin synthetases"/>
    <property type="match status" value="1"/>
</dbReference>
<dbReference type="GO" id="GO:0003723">
    <property type="term" value="F:RNA binding"/>
    <property type="evidence" value="ECO:0007669"/>
    <property type="project" value="InterPro"/>
</dbReference>
<dbReference type="SMART" id="SM00874">
    <property type="entry name" value="B5"/>
    <property type="match status" value="1"/>
</dbReference>
<dbReference type="SMART" id="SM00896">
    <property type="entry name" value="FDX-ACB"/>
    <property type="match status" value="1"/>
</dbReference>
<evidence type="ECO:0000256" key="9">
    <source>
        <dbReference type="ARBA" id="ARBA00022917"/>
    </source>
</evidence>
<dbReference type="InterPro" id="IPR020825">
    <property type="entry name" value="Phe-tRNA_synthase-like_B3/B4"/>
</dbReference>
<feature type="binding site" evidence="12">
    <location>
        <position position="340"/>
    </location>
    <ligand>
        <name>Mg(2+)</name>
        <dbReference type="ChEBI" id="CHEBI:18420"/>
        <note>shared with alpha subunit</note>
    </ligand>
</feature>
<dbReference type="Gene3D" id="3.30.70.380">
    <property type="entry name" value="Ferrodoxin-fold anticodon-binding domain"/>
    <property type="match status" value="1"/>
</dbReference>
<proteinExistence type="inferred from homology"/>
<dbReference type="Pfam" id="PF03484">
    <property type="entry name" value="B5"/>
    <property type="match status" value="1"/>
</dbReference>
<feature type="domain" description="B5" evidence="14">
    <location>
        <begin position="284"/>
        <end position="356"/>
    </location>
</feature>
<reference evidence="15 16" key="1">
    <citation type="journal article" date="2016" name="Nat. Commun.">
        <title>Thousands of microbial genomes shed light on interconnected biogeochemical processes in an aquifer system.</title>
        <authorList>
            <person name="Anantharaman K."/>
            <person name="Brown C.T."/>
            <person name="Hug L.A."/>
            <person name="Sharon I."/>
            <person name="Castelle C.J."/>
            <person name="Probst A.J."/>
            <person name="Thomas B.C."/>
            <person name="Singh A."/>
            <person name="Wilkins M.J."/>
            <person name="Karaoz U."/>
            <person name="Brodie E.L."/>
            <person name="Williams K.H."/>
            <person name="Hubbard S.S."/>
            <person name="Banfield J.F."/>
        </authorList>
    </citation>
    <scope>NUCLEOTIDE SEQUENCE [LARGE SCALE GENOMIC DNA]</scope>
</reference>
<dbReference type="InterPro" id="IPR045864">
    <property type="entry name" value="aa-tRNA-synth_II/BPL/LPL"/>
</dbReference>
<evidence type="ECO:0000256" key="2">
    <source>
        <dbReference type="ARBA" id="ARBA00011209"/>
    </source>
</evidence>
<dbReference type="SMART" id="SM00873">
    <property type="entry name" value="B3_4"/>
    <property type="match status" value="1"/>
</dbReference>
<keyword evidence="6 12" id="KW-0547">Nucleotide-binding</keyword>
<keyword evidence="5 12" id="KW-0479">Metal-binding</keyword>
<feature type="binding site" evidence="12">
    <location>
        <position position="334"/>
    </location>
    <ligand>
        <name>Mg(2+)</name>
        <dbReference type="ChEBI" id="CHEBI:18420"/>
        <note>shared with alpha subunit</note>
    </ligand>
</feature>
<dbReference type="CDD" id="cd00769">
    <property type="entry name" value="PheRS_beta_core"/>
    <property type="match status" value="1"/>
</dbReference>
<dbReference type="EC" id="6.1.1.20" evidence="12"/>
<evidence type="ECO:0000256" key="4">
    <source>
        <dbReference type="ARBA" id="ARBA00022598"/>
    </source>
</evidence>
<comment type="caution">
    <text evidence="15">The sequence shown here is derived from an EMBL/GenBank/DDBJ whole genome shotgun (WGS) entry which is preliminary data.</text>
</comment>
<evidence type="ECO:0000256" key="1">
    <source>
        <dbReference type="ARBA" id="ARBA00008653"/>
    </source>
</evidence>